<dbReference type="Pfam" id="PF21014">
    <property type="entry name" value="Slowpoke_C"/>
    <property type="match status" value="1"/>
</dbReference>
<feature type="compositionally biased region" description="Basic and acidic residues" evidence="14">
    <location>
        <begin position="966"/>
        <end position="996"/>
    </location>
</feature>
<feature type="region of interest" description="Disordered" evidence="14">
    <location>
        <begin position="776"/>
        <end position="996"/>
    </location>
</feature>
<dbReference type="Proteomes" id="UP001239994">
    <property type="component" value="Unassembled WGS sequence"/>
</dbReference>
<dbReference type="InterPro" id="IPR019139">
    <property type="entry name" value="LRRFIP1/2"/>
</dbReference>
<keyword evidence="3" id="KW-0813">Transport</keyword>
<evidence type="ECO:0000313" key="19">
    <source>
        <dbReference type="EMBL" id="KAK1792789.1"/>
    </source>
</evidence>
<evidence type="ECO:0000256" key="2">
    <source>
        <dbReference type="ARBA" id="ARBA00008275"/>
    </source>
</evidence>
<evidence type="ECO:0000256" key="9">
    <source>
        <dbReference type="ARBA" id="ARBA00022989"/>
    </source>
</evidence>
<feature type="compositionally biased region" description="Polar residues" evidence="14">
    <location>
        <begin position="933"/>
        <end position="948"/>
    </location>
</feature>
<proteinExistence type="inferred from homology"/>
<evidence type="ECO:0000259" key="18">
    <source>
        <dbReference type="Pfam" id="PF22614"/>
    </source>
</evidence>
<feature type="compositionally biased region" description="Polar residues" evidence="14">
    <location>
        <begin position="849"/>
        <end position="871"/>
    </location>
</feature>
<keyword evidence="10" id="KW-0175">Coiled coil</keyword>
<dbReference type="PANTHER" id="PTHR10027">
    <property type="entry name" value="CALCIUM-ACTIVATED POTASSIUM CHANNEL ALPHA CHAIN"/>
    <property type="match status" value="1"/>
</dbReference>
<dbReference type="GO" id="GO:0006355">
    <property type="term" value="P:regulation of DNA-templated transcription"/>
    <property type="evidence" value="ECO:0007669"/>
    <property type="project" value="InterPro"/>
</dbReference>
<dbReference type="Gene3D" id="1.20.5.4090">
    <property type="match status" value="1"/>
</dbReference>
<evidence type="ECO:0000256" key="14">
    <source>
        <dbReference type="SAM" id="MobiDB-lite"/>
    </source>
</evidence>
<dbReference type="EMBL" id="JAROKS010000019">
    <property type="protein sequence ID" value="KAK1792789.1"/>
    <property type="molecule type" value="Genomic_DNA"/>
</dbReference>
<feature type="compositionally biased region" description="Low complexity" evidence="14">
    <location>
        <begin position="872"/>
        <end position="886"/>
    </location>
</feature>
<keyword evidence="6" id="KW-0631">Potassium channel</keyword>
<dbReference type="PRINTS" id="PR01449">
    <property type="entry name" value="BKCHANNELA"/>
</dbReference>
<keyword evidence="13" id="KW-0407">Ion channel</keyword>
<keyword evidence="11" id="KW-0406">Ion transport</keyword>
<name>A0AAD8Z755_9TELE</name>
<keyword evidence="20" id="KW-1185">Reference proteome</keyword>
<dbReference type="PANTHER" id="PTHR10027:SF33">
    <property type="entry name" value="CALCIUM-ACTIVATED POTASSIUM CHANNEL SUBUNIT ALPHA-1-RELATED"/>
    <property type="match status" value="1"/>
</dbReference>
<evidence type="ECO:0000259" key="16">
    <source>
        <dbReference type="Pfam" id="PF03493"/>
    </source>
</evidence>
<dbReference type="Pfam" id="PF22614">
    <property type="entry name" value="Slo-like_RCK"/>
    <property type="match status" value="2"/>
</dbReference>
<dbReference type="InterPro" id="IPR048735">
    <property type="entry name" value="Slowpoke-like_C"/>
</dbReference>
<feature type="compositionally biased region" description="Low complexity" evidence="14">
    <location>
        <begin position="786"/>
        <end position="796"/>
    </location>
</feature>
<evidence type="ECO:0000256" key="11">
    <source>
        <dbReference type="ARBA" id="ARBA00023065"/>
    </source>
</evidence>
<feature type="domain" description="Ca2+-activated K+ channel Slowpoke-like C-terminal" evidence="17">
    <location>
        <begin position="689"/>
        <end position="779"/>
    </location>
</feature>
<dbReference type="InterPro" id="IPR047871">
    <property type="entry name" value="K_chnl_Slo-like"/>
</dbReference>
<dbReference type="GO" id="GO:0060072">
    <property type="term" value="F:large conductance calcium-activated potassium channel activity"/>
    <property type="evidence" value="ECO:0007669"/>
    <property type="project" value="TreeGrafter"/>
</dbReference>
<reference evidence="19" key="1">
    <citation type="submission" date="2023-03" db="EMBL/GenBank/DDBJ databases">
        <title>Electrophorus voltai genome.</title>
        <authorList>
            <person name="Bian C."/>
        </authorList>
    </citation>
    <scope>NUCLEOTIDE SEQUENCE</scope>
    <source>
        <strain evidence="19">CB-2022</strain>
        <tissue evidence="19">Muscle</tissue>
    </source>
</reference>
<dbReference type="GO" id="GO:0045211">
    <property type="term" value="C:postsynaptic membrane"/>
    <property type="evidence" value="ECO:0007669"/>
    <property type="project" value="TreeGrafter"/>
</dbReference>
<organism evidence="19 20">
    <name type="scientific">Electrophorus voltai</name>
    <dbReference type="NCBI Taxonomy" id="2609070"/>
    <lineage>
        <taxon>Eukaryota</taxon>
        <taxon>Metazoa</taxon>
        <taxon>Chordata</taxon>
        <taxon>Craniata</taxon>
        <taxon>Vertebrata</taxon>
        <taxon>Euteleostomi</taxon>
        <taxon>Actinopterygii</taxon>
        <taxon>Neopterygii</taxon>
        <taxon>Teleostei</taxon>
        <taxon>Ostariophysi</taxon>
        <taxon>Gymnotiformes</taxon>
        <taxon>Gymnotoidei</taxon>
        <taxon>Gymnotidae</taxon>
        <taxon>Electrophorus</taxon>
    </lineage>
</organism>
<accession>A0AAD8Z755</accession>
<feature type="compositionally biased region" description="Low complexity" evidence="14">
    <location>
        <begin position="915"/>
        <end position="928"/>
    </location>
</feature>
<evidence type="ECO:0000256" key="4">
    <source>
        <dbReference type="ARBA" id="ARBA00022538"/>
    </source>
</evidence>
<evidence type="ECO:0000256" key="3">
    <source>
        <dbReference type="ARBA" id="ARBA00022448"/>
    </source>
</evidence>
<dbReference type="InterPro" id="IPR003929">
    <property type="entry name" value="K_chnl_BK_asu"/>
</dbReference>
<evidence type="ECO:0000256" key="13">
    <source>
        <dbReference type="ARBA" id="ARBA00023303"/>
    </source>
</evidence>
<gene>
    <name evidence="19" type="ORF">P4O66_012107</name>
</gene>
<dbReference type="InterPro" id="IPR003148">
    <property type="entry name" value="RCK_N"/>
</dbReference>
<evidence type="ECO:0000256" key="1">
    <source>
        <dbReference type="ARBA" id="ARBA00004141"/>
    </source>
</evidence>
<feature type="compositionally biased region" description="Low complexity" evidence="14">
    <location>
        <begin position="816"/>
        <end position="845"/>
    </location>
</feature>
<evidence type="ECO:0000256" key="12">
    <source>
        <dbReference type="ARBA" id="ARBA00023136"/>
    </source>
</evidence>
<keyword evidence="4" id="KW-0633">Potassium transport</keyword>
<keyword evidence="8" id="KW-0630">Potassium</keyword>
<feature type="region of interest" description="Disordered" evidence="14">
    <location>
        <begin position="44"/>
        <end position="63"/>
    </location>
</feature>
<sequence>RQRRIYQIAMVSNAQLDNEKSMQMYQVDMLRETLLELEEQLYETQREETTRRPRIDSTTGKNFQEDDQTSAFEYMDTGAVRPAKAAGFVALYHSNTKAVVQIQDTQPSKTYDGTKVEQLLRAERGPEACSGRLENHEEQNTKQLVSVYLMQVATYCSQTETVQGDGQNLGWLFFCASLSVFVGGFMMLVTCRFGHGALNRMHVRPRPTWVQPQMLLTFGANVCSVVMYILMTRQPVQHYMQSYSPMFLVDVAFHVFYLLIFGIRGVFASYVPEVVEIIVNRKRFSGSYRNTSRETHVVVCGHITLTSVSAFMKEFLHEDRGDVDVNVLFLGSLRPDLELEAFFNLHFMHATFFQGSVLERKDQERVMMDKASACLILCDRFTTDHNNEDSANLMSSVMPPCGVQAYLQNVPNWDRTHGDAVICLAELKLGFMAQSCQVPGLSTLLANLFTMQSEVEKEGPSWQNLYRKGLYNEIYTEYLSASFTGLTFAQASNVLVNPPSTLKLKNQTLGFIIASNATVARRSELECELGPTETRQQQYTCCLEKDDVQLDSTGMFHWCSPVSLQDITLTRQTARALSLRNHVLVCVFGDECSSLLGLRDFLMPLRASSLTVPELKTVVFLGQPQYFSREWLNINYFPKILFLPFVSKVDGMQGVSSLALTEAFAVGSVFSVDLLDSLVAATYFNANVPALICTLVTGGDTPLLEAQLAEDNQLEQGVMTPKLSAIRQRPKLALLGLNEEPLNRLTCADFKDLFCQALDCMEIMCFGLYRLLDPPNPSQKSGPQSHLHPTATTPHNTHPPKHLTRHNIPQYPPGTTPTHQNTPQHPTCHNTSPTTTPTDHNTPQHLTHHNTPPASTPTRYNTPPATTPTDRNTSQHPPTQTPHNTPYATTPTCHNTSPTITPTHHNTLQHPSNKTPHLPQHQPTTTPHCGVSSDLNRNQTHITLNNSSVKKRNLRTPGETHQGRRARGDVPTETEGKRAGLREEEPPDRRSEDTRRNELLYATISLHRATDEPTDEGSDRVCNCKGSSYAQLCQPEESWRIWGGNPAVCCECVCACKNITLQIR</sequence>
<feature type="transmembrane region" description="Helical" evidence="15">
    <location>
        <begin position="169"/>
        <end position="189"/>
    </location>
</feature>
<comment type="caution">
    <text evidence="19">The sequence shown here is derived from an EMBL/GenBank/DDBJ whole genome shotgun (WGS) entry which is preliminary data.</text>
</comment>
<feature type="compositionally biased region" description="Basic and acidic residues" evidence="14">
    <location>
        <begin position="44"/>
        <end position="55"/>
    </location>
</feature>
<protein>
    <submittedName>
        <fullName evidence="19">Uncharacterized protein</fullName>
    </submittedName>
</protein>
<evidence type="ECO:0000256" key="8">
    <source>
        <dbReference type="ARBA" id="ARBA00022958"/>
    </source>
</evidence>
<keyword evidence="7" id="KW-0851">Voltage-gated channel</keyword>
<keyword evidence="5 15" id="KW-0812">Transmembrane</keyword>
<evidence type="ECO:0000256" key="15">
    <source>
        <dbReference type="SAM" id="Phobius"/>
    </source>
</evidence>
<feature type="compositionally biased region" description="Polar residues" evidence="14">
    <location>
        <begin position="887"/>
        <end position="914"/>
    </location>
</feature>
<comment type="subcellular location">
    <subcellularLocation>
        <location evidence="1">Membrane</location>
        <topology evidence="1">Multi-pass membrane protein</topology>
    </subcellularLocation>
</comment>
<comment type="similarity">
    <text evidence="2">Belongs to the LRRFIP family.</text>
</comment>
<keyword evidence="12 15" id="KW-0472">Membrane</keyword>
<feature type="domain" description="RCK N-terminal" evidence="18">
    <location>
        <begin position="294"/>
        <end position="397"/>
    </location>
</feature>
<dbReference type="Gene3D" id="3.40.50.720">
    <property type="entry name" value="NAD(P)-binding Rossmann-like Domain"/>
    <property type="match status" value="1"/>
</dbReference>
<dbReference type="Pfam" id="PF03493">
    <property type="entry name" value="BK_channel_a"/>
    <property type="match status" value="1"/>
</dbReference>
<feature type="transmembrane region" description="Helical" evidence="15">
    <location>
        <begin position="251"/>
        <end position="271"/>
    </location>
</feature>
<evidence type="ECO:0000313" key="20">
    <source>
        <dbReference type="Proteomes" id="UP001239994"/>
    </source>
</evidence>
<dbReference type="Pfam" id="PF09738">
    <property type="entry name" value="LRRFIP"/>
    <property type="match status" value="1"/>
</dbReference>
<feature type="domain" description="Calcium-activated potassium channel BK alpha subunit" evidence="16">
    <location>
        <begin position="419"/>
        <end position="496"/>
    </location>
</feature>
<feature type="domain" description="RCK N-terminal" evidence="18">
    <location>
        <begin position="579"/>
        <end position="643"/>
    </location>
</feature>
<dbReference type="GO" id="GO:0034702">
    <property type="term" value="C:monoatomic ion channel complex"/>
    <property type="evidence" value="ECO:0007669"/>
    <property type="project" value="UniProtKB-KW"/>
</dbReference>
<keyword evidence="9 15" id="KW-1133">Transmembrane helix</keyword>
<evidence type="ECO:0000256" key="10">
    <source>
        <dbReference type="ARBA" id="ARBA00023054"/>
    </source>
</evidence>
<evidence type="ECO:0000256" key="6">
    <source>
        <dbReference type="ARBA" id="ARBA00022826"/>
    </source>
</evidence>
<dbReference type="AlphaFoldDB" id="A0AAD8Z755"/>
<evidence type="ECO:0000259" key="17">
    <source>
        <dbReference type="Pfam" id="PF21014"/>
    </source>
</evidence>
<feature type="non-terminal residue" evidence="19">
    <location>
        <position position="1064"/>
    </location>
</feature>
<feature type="transmembrane region" description="Helical" evidence="15">
    <location>
        <begin position="209"/>
        <end position="230"/>
    </location>
</feature>
<evidence type="ECO:0000256" key="5">
    <source>
        <dbReference type="ARBA" id="ARBA00022692"/>
    </source>
</evidence>
<evidence type="ECO:0000256" key="7">
    <source>
        <dbReference type="ARBA" id="ARBA00022882"/>
    </source>
</evidence>